<dbReference type="EMBL" id="ADBJ01000002">
    <property type="protein sequence ID" value="EFA86754.1"/>
    <property type="molecule type" value="Genomic_DNA"/>
</dbReference>
<dbReference type="PANTHER" id="PTHR30543:SF21">
    <property type="entry name" value="NAD(P)H-DEPENDENT FMN REDUCTASE LOT6"/>
    <property type="match status" value="1"/>
</dbReference>
<dbReference type="InterPro" id="IPR050712">
    <property type="entry name" value="NAD(P)H-dep_reductase"/>
</dbReference>
<proteinExistence type="predicted"/>
<name>D3AWT1_HETP5</name>
<dbReference type="InterPro" id="IPR029039">
    <property type="entry name" value="Flavoprotein-like_sf"/>
</dbReference>
<sequence>MSVKKTVGVIIGSTRTHRVGGTIAQWFVDNSGISEDFNVEIIDLAKENLPLYDEALPPMALNGVYSTEHGKRWQAKIGALDSFVFVTSEYNRGYPAALKNAIDYLWKEWCDKPAAIVSYGWSHGGQFAGEQLSQIISGMSGIQTKLVSARPKVFLSRDIFNESGKIADPNTSFAKYNDDIKKAVEELKAKF</sequence>
<dbReference type="SUPFAM" id="SSF52218">
    <property type="entry name" value="Flavoproteins"/>
    <property type="match status" value="1"/>
</dbReference>
<dbReference type="GO" id="GO:0016491">
    <property type="term" value="F:oxidoreductase activity"/>
    <property type="evidence" value="ECO:0007669"/>
    <property type="project" value="InterPro"/>
</dbReference>
<accession>D3AWT1</accession>
<dbReference type="AlphaFoldDB" id="D3AWT1"/>
<evidence type="ECO:0000313" key="3">
    <source>
        <dbReference type="Proteomes" id="UP000001396"/>
    </source>
</evidence>
<dbReference type="GO" id="GO:0010181">
    <property type="term" value="F:FMN binding"/>
    <property type="evidence" value="ECO:0007669"/>
    <property type="project" value="TreeGrafter"/>
</dbReference>
<dbReference type="RefSeq" id="XP_020438858.1">
    <property type="nucleotide sequence ID" value="XM_020571584.1"/>
</dbReference>
<organism evidence="2 3">
    <name type="scientific">Heterostelium pallidum (strain ATCC 26659 / Pp 5 / PN500)</name>
    <name type="common">Cellular slime mold</name>
    <name type="synonym">Polysphondylium pallidum</name>
    <dbReference type="NCBI Taxonomy" id="670386"/>
    <lineage>
        <taxon>Eukaryota</taxon>
        <taxon>Amoebozoa</taxon>
        <taxon>Evosea</taxon>
        <taxon>Eumycetozoa</taxon>
        <taxon>Dictyostelia</taxon>
        <taxon>Acytosteliales</taxon>
        <taxon>Acytosteliaceae</taxon>
        <taxon>Heterostelium</taxon>
    </lineage>
</organism>
<dbReference type="PANTHER" id="PTHR30543">
    <property type="entry name" value="CHROMATE REDUCTASE"/>
    <property type="match status" value="1"/>
</dbReference>
<dbReference type="Gene3D" id="3.40.50.360">
    <property type="match status" value="1"/>
</dbReference>
<dbReference type="GO" id="GO:0005829">
    <property type="term" value="C:cytosol"/>
    <property type="evidence" value="ECO:0007669"/>
    <property type="project" value="TreeGrafter"/>
</dbReference>
<feature type="domain" description="NADPH-dependent FMN reductase-like" evidence="1">
    <location>
        <begin position="7"/>
        <end position="141"/>
    </location>
</feature>
<dbReference type="Pfam" id="PF03358">
    <property type="entry name" value="FMN_red"/>
    <property type="match status" value="1"/>
</dbReference>
<protein>
    <submittedName>
        <fullName evidence="2">NADPH-dependent FMN reductase family protein</fullName>
    </submittedName>
</protein>
<dbReference type="InterPro" id="IPR005025">
    <property type="entry name" value="FMN_Rdtase-like_dom"/>
</dbReference>
<dbReference type="InParanoid" id="D3AWT1"/>
<evidence type="ECO:0000313" key="2">
    <source>
        <dbReference type="EMBL" id="EFA86754.1"/>
    </source>
</evidence>
<dbReference type="GeneID" id="31356092"/>
<dbReference type="OMA" id="NDHTKAW"/>
<comment type="caution">
    <text evidence="2">The sequence shown here is derived from an EMBL/GenBank/DDBJ whole genome shotgun (WGS) entry which is preliminary data.</text>
</comment>
<dbReference type="STRING" id="670386.D3AWT1"/>
<keyword evidence="3" id="KW-1185">Reference proteome</keyword>
<evidence type="ECO:0000259" key="1">
    <source>
        <dbReference type="Pfam" id="PF03358"/>
    </source>
</evidence>
<dbReference type="FunCoup" id="D3AWT1">
    <property type="interactions" value="38"/>
</dbReference>
<reference evidence="2 3" key="1">
    <citation type="journal article" date="2011" name="Genome Res.">
        <title>Phylogeny-wide analysis of social amoeba genomes highlights ancient origins for complex intercellular communication.</title>
        <authorList>
            <person name="Heidel A.J."/>
            <person name="Lawal H.M."/>
            <person name="Felder M."/>
            <person name="Schilde C."/>
            <person name="Helps N.R."/>
            <person name="Tunggal B."/>
            <person name="Rivero F."/>
            <person name="John U."/>
            <person name="Schleicher M."/>
            <person name="Eichinger L."/>
            <person name="Platzer M."/>
            <person name="Noegel A.A."/>
            <person name="Schaap P."/>
            <person name="Gloeckner G."/>
        </authorList>
    </citation>
    <scope>NUCLEOTIDE SEQUENCE [LARGE SCALE GENOMIC DNA]</scope>
    <source>
        <strain evidence="3">ATCC 26659 / Pp 5 / PN500</strain>
    </source>
</reference>
<dbReference type="Proteomes" id="UP000001396">
    <property type="component" value="Unassembled WGS sequence"/>
</dbReference>
<gene>
    <name evidence="2" type="ORF">PPL_00559</name>
</gene>